<evidence type="ECO:0000256" key="5">
    <source>
        <dbReference type="ARBA" id="ARBA00023157"/>
    </source>
</evidence>
<feature type="compositionally biased region" description="Basic and acidic residues" evidence="6">
    <location>
        <begin position="360"/>
        <end position="371"/>
    </location>
</feature>
<comment type="subcellular location">
    <subcellularLocation>
        <location evidence="1">Secreted</location>
    </subcellularLocation>
</comment>
<organism evidence="7 8">
    <name type="scientific">Pristionchus mayeri</name>
    <dbReference type="NCBI Taxonomy" id="1317129"/>
    <lineage>
        <taxon>Eukaryota</taxon>
        <taxon>Metazoa</taxon>
        <taxon>Ecdysozoa</taxon>
        <taxon>Nematoda</taxon>
        <taxon>Chromadorea</taxon>
        <taxon>Rhabditida</taxon>
        <taxon>Rhabditina</taxon>
        <taxon>Diplogasteromorpha</taxon>
        <taxon>Diplogasteroidea</taxon>
        <taxon>Neodiplogasteridae</taxon>
        <taxon>Pristionchus</taxon>
    </lineage>
</organism>
<accession>A0AAN5C0E6</accession>
<keyword evidence="5" id="KW-1015">Disulfide bond</keyword>
<feature type="region of interest" description="Disordered" evidence="6">
    <location>
        <begin position="1"/>
        <end position="33"/>
    </location>
</feature>
<evidence type="ECO:0000256" key="2">
    <source>
        <dbReference type="ARBA" id="ARBA00022525"/>
    </source>
</evidence>
<feature type="compositionally biased region" description="Pro residues" evidence="6">
    <location>
        <begin position="14"/>
        <end position="31"/>
    </location>
</feature>
<dbReference type="SUPFAM" id="SSF82895">
    <property type="entry name" value="TSP-1 type 1 repeat"/>
    <property type="match status" value="5"/>
</dbReference>
<comment type="caution">
    <text evidence="7">The sequence shown here is derived from an EMBL/GenBank/DDBJ whole genome shotgun (WGS) entry which is preliminary data.</text>
</comment>
<name>A0AAN5C0E6_9BILA</name>
<feature type="compositionally biased region" description="Basic and acidic residues" evidence="6">
    <location>
        <begin position="283"/>
        <end position="301"/>
    </location>
</feature>
<evidence type="ECO:0000313" key="8">
    <source>
        <dbReference type="Proteomes" id="UP001328107"/>
    </source>
</evidence>
<dbReference type="InterPro" id="IPR036383">
    <property type="entry name" value="TSP1_rpt_sf"/>
</dbReference>
<keyword evidence="4" id="KW-0677">Repeat</keyword>
<proteinExistence type="predicted"/>
<dbReference type="EMBL" id="BTRK01000001">
    <property type="protein sequence ID" value="GMR32178.1"/>
    <property type="molecule type" value="Genomic_DNA"/>
</dbReference>
<evidence type="ECO:0000256" key="1">
    <source>
        <dbReference type="ARBA" id="ARBA00004613"/>
    </source>
</evidence>
<sequence length="1066" mass="117219">ENECPYGVRYRVPSTPPPPPPTTTTRPPPRTTPRWMAPQARRISNVQRFSNTQGSMPAARRLQLTTRPPPQTRPTHRVAGATTVGRFLMSTMPPTTTRPPMWSLWSEWSECLTVGCGDKGIKVRIRRCVGDQNQYIRDDMCRGRNRETAGCFGEPCARKHRRSREMPDPEETTESSTSALTTPSTTMTSSTRTTIQKKDHTTTSPPHYDEDESLVIEMQDDVQEVSMTTTSVPPPSAPSTTTMNPKVASLLPKATVKTTTTKQPLVIEDEEEYMEPPSVNNEEFVRRASVKREQGRGEEPSKISGESPQSDEVVDVPAPSRGGRKTTSPGDGFHLQEKYIEGEDDVIDVPQPRSNRGGRRIKEWEENEGRPRGSSKYPRLIDVPPHYRIRSMPISQFLPDPLNPSLMRQRNVAIRQLLPYNTGSLETLPGPNKPLNPAQINPHNPADPLNLRGGIENLASLFKPLFPNQVPTVVPPVVSTLPDDLIPIAPPPPPVRREIPTQRTAFGAAVPPVHPVQGVHPIRAGSVIPGRIRVYPGPPPSEEEILARFAAGSFVPQVKETETMPKSPFEKMEELEILPSPPVDDRLPLEDLNDDVIQSPPPSSTTVQSTTEKRTLPPVYHTNANTGGQLGEETKEGGVRVPKEIREGEQVRKDFIIIASPSSSLPSPHLVPLYGTPPPPPPSIFVNSGGQSAQPSGVRTIYVVKGGTYGNVLANGSPSPSFTTAAYNQPSTPSYLGPRYRTAGGNTPAKVIIYGQSPVYRTEPYVTTTPWYPSSVYSTPPMYSTTPTPPTYSPIGTYSPPPSYPSTPPYKPPPPEWGPWSPCSVTCGNGTRTRKIDSCGGDSSIVVSSTPSSSTIRVSVVEEIQSTTPSYVADPHCVETELCVLEACFRYSEWSDWNGCSKECGMGFSLRRRTCVLGVCPGPFSESKRCEGTNCEIPSIWGDWADWSECSTTCGVGTKWRERICQTQRCIGSNREARRCQNSMLCSDNPPPVEEDLVDRSPSVPLIDPVTAPPVPPITNYIEKDWLPWNTCSTSCGLGTQVRRHRTSNRVQHRSCFLVSCNDFGL</sequence>
<feature type="region of interest" description="Disordered" evidence="6">
    <location>
        <begin position="148"/>
        <end position="209"/>
    </location>
</feature>
<dbReference type="PANTHER" id="PTHR22906:SF43">
    <property type="entry name" value="PROPERDIN"/>
    <property type="match status" value="1"/>
</dbReference>
<feature type="region of interest" description="Disordered" evidence="6">
    <location>
        <begin position="267"/>
        <end position="333"/>
    </location>
</feature>
<evidence type="ECO:0000256" key="4">
    <source>
        <dbReference type="ARBA" id="ARBA00022737"/>
    </source>
</evidence>
<dbReference type="Proteomes" id="UP001328107">
    <property type="component" value="Unassembled WGS sequence"/>
</dbReference>
<gene>
    <name evidence="7" type="ORF">PMAYCL1PPCAC_02373</name>
</gene>
<dbReference type="Pfam" id="PF00090">
    <property type="entry name" value="TSP_1"/>
    <property type="match status" value="5"/>
</dbReference>
<dbReference type="InterPro" id="IPR052065">
    <property type="entry name" value="Compl_asym_regulator"/>
</dbReference>
<feature type="region of interest" description="Disordered" evidence="6">
    <location>
        <begin position="586"/>
        <end position="637"/>
    </location>
</feature>
<evidence type="ECO:0000256" key="3">
    <source>
        <dbReference type="ARBA" id="ARBA00022729"/>
    </source>
</evidence>
<protein>
    <submittedName>
        <fullName evidence="7">Uncharacterized protein</fullName>
    </submittedName>
</protein>
<keyword evidence="3" id="KW-0732">Signal</keyword>
<keyword evidence="2" id="KW-0964">Secreted</keyword>
<feature type="non-terminal residue" evidence="7">
    <location>
        <position position="1"/>
    </location>
</feature>
<feature type="compositionally biased region" description="Low complexity" evidence="6">
    <location>
        <begin position="174"/>
        <end position="194"/>
    </location>
</feature>
<dbReference type="Gene3D" id="2.20.100.10">
    <property type="entry name" value="Thrombospondin type-1 (TSP1) repeat"/>
    <property type="match status" value="5"/>
</dbReference>
<dbReference type="PANTHER" id="PTHR22906">
    <property type="entry name" value="PROPERDIN"/>
    <property type="match status" value="1"/>
</dbReference>
<reference evidence="8" key="1">
    <citation type="submission" date="2022-10" db="EMBL/GenBank/DDBJ databases">
        <title>Genome assembly of Pristionchus species.</title>
        <authorList>
            <person name="Yoshida K."/>
            <person name="Sommer R.J."/>
        </authorList>
    </citation>
    <scope>NUCLEOTIDE SEQUENCE [LARGE SCALE GENOMIC DNA]</scope>
    <source>
        <strain evidence="8">RS5460</strain>
    </source>
</reference>
<dbReference type="PROSITE" id="PS50092">
    <property type="entry name" value="TSP1"/>
    <property type="match status" value="4"/>
</dbReference>
<dbReference type="InterPro" id="IPR000884">
    <property type="entry name" value="TSP1_rpt"/>
</dbReference>
<dbReference type="AlphaFoldDB" id="A0AAN5C0E6"/>
<evidence type="ECO:0000313" key="7">
    <source>
        <dbReference type="EMBL" id="GMR32178.1"/>
    </source>
</evidence>
<keyword evidence="8" id="KW-1185">Reference proteome</keyword>
<evidence type="ECO:0000256" key="6">
    <source>
        <dbReference type="SAM" id="MobiDB-lite"/>
    </source>
</evidence>
<dbReference type="SMART" id="SM00209">
    <property type="entry name" value="TSP1"/>
    <property type="match status" value="5"/>
</dbReference>
<feature type="region of interest" description="Disordered" evidence="6">
    <location>
        <begin position="347"/>
        <end position="379"/>
    </location>
</feature>